<gene>
    <name evidence="1" type="ORF">L1987_29488</name>
</gene>
<dbReference type="Proteomes" id="UP001056120">
    <property type="component" value="Linkage Group LG10"/>
</dbReference>
<comment type="caution">
    <text evidence="1">The sequence shown here is derived from an EMBL/GenBank/DDBJ whole genome shotgun (WGS) entry which is preliminary data.</text>
</comment>
<proteinExistence type="predicted"/>
<protein>
    <submittedName>
        <fullName evidence="1">Uncharacterized protein</fullName>
    </submittedName>
</protein>
<reference evidence="2" key="1">
    <citation type="journal article" date="2022" name="Mol. Ecol. Resour.">
        <title>The genomes of chicory, endive, great burdock and yacon provide insights into Asteraceae palaeo-polyploidization history and plant inulin production.</title>
        <authorList>
            <person name="Fan W."/>
            <person name="Wang S."/>
            <person name="Wang H."/>
            <person name="Wang A."/>
            <person name="Jiang F."/>
            <person name="Liu H."/>
            <person name="Zhao H."/>
            <person name="Xu D."/>
            <person name="Zhang Y."/>
        </authorList>
    </citation>
    <scope>NUCLEOTIDE SEQUENCE [LARGE SCALE GENOMIC DNA]</scope>
    <source>
        <strain evidence="2">cv. Yunnan</strain>
    </source>
</reference>
<sequence>MEALSCLISPFLFIIIIEALSCLIDKAKFSKDFVGVNTPAGGPVISHLPYADDAMIIGEWSRMNIINVLRILRVFHICSGLKINLAKSNIFSIGVESEELNDMASLLGCKAGIFPFKYLGLLVGANMNRVTNWKPVYDLFDPRLAKWKAGLLSIGGRITLIKAVLESLPIYYFSLYRAPVQVINELEAKIRNFLWGGDGNNRKMH</sequence>
<dbReference type="EMBL" id="CM042027">
    <property type="protein sequence ID" value="KAI3801383.1"/>
    <property type="molecule type" value="Genomic_DNA"/>
</dbReference>
<evidence type="ECO:0000313" key="2">
    <source>
        <dbReference type="Proteomes" id="UP001056120"/>
    </source>
</evidence>
<organism evidence="1 2">
    <name type="scientific">Smallanthus sonchifolius</name>
    <dbReference type="NCBI Taxonomy" id="185202"/>
    <lineage>
        <taxon>Eukaryota</taxon>
        <taxon>Viridiplantae</taxon>
        <taxon>Streptophyta</taxon>
        <taxon>Embryophyta</taxon>
        <taxon>Tracheophyta</taxon>
        <taxon>Spermatophyta</taxon>
        <taxon>Magnoliopsida</taxon>
        <taxon>eudicotyledons</taxon>
        <taxon>Gunneridae</taxon>
        <taxon>Pentapetalae</taxon>
        <taxon>asterids</taxon>
        <taxon>campanulids</taxon>
        <taxon>Asterales</taxon>
        <taxon>Asteraceae</taxon>
        <taxon>Asteroideae</taxon>
        <taxon>Heliantheae alliance</taxon>
        <taxon>Millerieae</taxon>
        <taxon>Smallanthus</taxon>
    </lineage>
</organism>
<name>A0ACB9HZJ1_9ASTR</name>
<keyword evidence="2" id="KW-1185">Reference proteome</keyword>
<evidence type="ECO:0000313" key="1">
    <source>
        <dbReference type="EMBL" id="KAI3801383.1"/>
    </source>
</evidence>
<reference evidence="1 2" key="2">
    <citation type="journal article" date="2022" name="Mol. Ecol. Resour.">
        <title>The genomes of chicory, endive, great burdock and yacon provide insights into Asteraceae paleo-polyploidization history and plant inulin production.</title>
        <authorList>
            <person name="Fan W."/>
            <person name="Wang S."/>
            <person name="Wang H."/>
            <person name="Wang A."/>
            <person name="Jiang F."/>
            <person name="Liu H."/>
            <person name="Zhao H."/>
            <person name="Xu D."/>
            <person name="Zhang Y."/>
        </authorList>
    </citation>
    <scope>NUCLEOTIDE SEQUENCE [LARGE SCALE GENOMIC DNA]</scope>
    <source>
        <strain evidence="2">cv. Yunnan</strain>
        <tissue evidence="1">Leaves</tissue>
    </source>
</reference>
<accession>A0ACB9HZJ1</accession>